<dbReference type="EMBL" id="BMLQ01000005">
    <property type="protein sequence ID" value="GGO46220.1"/>
    <property type="molecule type" value="Genomic_DNA"/>
</dbReference>
<dbReference type="InterPro" id="IPR039374">
    <property type="entry name" value="SIP_fam"/>
</dbReference>
<dbReference type="InterPro" id="IPR007037">
    <property type="entry name" value="SIP_rossman_dom"/>
</dbReference>
<dbReference type="SUPFAM" id="SSF63380">
    <property type="entry name" value="Riboflavin synthase domain-like"/>
    <property type="match status" value="1"/>
</dbReference>
<dbReference type="Gene3D" id="3.40.50.80">
    <property type="entry name" value="Nucleotide-binding domain of ferredoxin-NADP reductase (FNR) module"/>
    <property type="match status" value="1"/>
</dbReference>
<sequence>MTATATQTYPSTRAYQTRVTRINRLGEHFVRFTFADDDLQFFGTGGLDQRIKLMLPRADGTLPDVGLFSDPAPAMMEWYTRWRELPDAERNAMRTYTVRAVRPEVREIDVDFVLHGTAGPASAWALGAAVGDEMVILGPDERSETRGRGRSGGIEWDPGSARTVLLVGDETAAPAICAILETLDESFSGHVFIEVPDAGDVLPVSTPAGVQLNWLVRGDRPHGEVLTEAVQAWGREFGAEVAGAAATGLGAAGTGTDSAAGAAGVVGETDVEAAESEATLWEVPPESPHGHWYAWLAGEAGTITGLRRHLVKGLGIDRKCVSFMGYWKIGRAEGS</sequence>
<dbReference type="PANTHER" id="PTHR30157:SF0">
    <property type="entry name" value="NADPH-DEPENDENT FERRIC-CHELATE REDUCTASE"/>
    <property type="match status" value="1"/>
</dbReference>
<dbReference type="Pfam" id="PF08021">
    <property type="entry name" value="FAD_binding_9"/>
    <property type="match status" value="1"/>
</dbReference>
<gene>
    <name evidence="2" type="ORF">GCM10010977_20680</name>
</gene>
<dbReference type="Proteomes" id="UP000642509">
    <property type="component" value="Unassembled WGS sequence"/>
</dbReference>
<name>A0ABQ2M210_9MICC</name>
<dbReference type="Gene3D" id="2.40.30.10">
    <property type="entry name" value="Translation factors"/>
    <property type="match status" value="1"/>
</dbReference>
<dbReference type="Pfam" id="PF04954">
    <property type="entry name" value="SIP"/>
    <property type="match status" value="1"/>
</dbReference>
<keyword evidence="3" id="KW-1185">Reference proteome</keyword>
<dbReference type="CDD" id="cd06193">
    <property type="entry name" value="siderophore_interacting"/>
    <property type="match status" value="1"/>
</dbReference>
<evidence type="ECO:0000313" key="2">
    <source>
        <dbReference type="EMBL" id="GGO46220.1"/>
    </source>
</evidence>
<dbReference type="InterPro" id="IPR017938">
    <property type="entry name" value="Riboflavin_synthase-like_b-brl"/>
</dbReference>
<organism evidence="2 3">
    <name type="scientific">Citricoccus zhacaiensis</name>
    <dbReference type="NCBI Taxonomy" id="489142"/>
    <lineage>
        <taxon>Bacteria</taxon>
        <taxon>Bacillati</taxon>
        <taxon>Actinomycetota</taxon>
        <taxon>Actinomycetes</taxon>
        <taxon>Micrococcales</taxon>
        <taxon>Micrococcaceae</taxon>
        <taxon>Citricoccus</taxon>
    </lineage>
</organism>
<evidence type="ECO:0000259" key="1">
    <source>
        <dbReference type="PROSITE" id="PS51384"/>
    </source>
</evidence>
<reference evidence="3" key="1">
    <citation type="journal article" date="2019" name="Int. J. Syst. Evol. Microbiol.">
        <title>The Global Catalogue of Microorganisms (GCM) 10K type strain sequencing project: providing services to taxonomists for standard genome sequencing and annotation.</title>
        <authorList>
            <consortium name="The Broad Institute Genomics Platform"/>
            <consortium name="The Broad Institute Genome Sequencing Center for Infectious Disease"/>
            <person name="Wu L."/>
            <person name="Ma J."/>
        </authorList>
    </citation>
    <scope>NUCLEOTIDE SEQUENCE [LARGE SCALE GENOMIC DNA]</scope>
    <source>
        <strain evidence="3">CGMCC 1.7064</strain>
    </source>
</reference>
<dbReference type="InterPro" id="IPR039261">
    <property type="entry name" value="FNR_nucleotide-bd"/>
</dbReference>
<accession>A0ABQ2M210</accession>
<evidence type="ECO:0000313" key="3">
    <source>
        <dbReference type="Proteomes" id="UP000642509"/>
    </source>
</evidence>
<protein>
    <submittedName>
        <fullName evidence="2">Siderophore-interacting protein</fullName>
    </submittedName>
</protein>
<dbReference type="PANTHER" id="PTHR30157">
    <property type="entry name" value="FERRIC REDUCTASE, NADPH-DEPENDENT"/>
    <property type="match status" value="1"/>
</dbReference>
<dbReference type="InterPro" id="IPR013113">
    <property type="entry name" value="SIP_FAD-bd"/>
</dbReference>
<comment type="caution">
    <text evidence="2">The sequence shown here is derived from an EMBL/GenBank/DDBJ whole genome shotgun (WGS) entry which is preliminary data.</text>
</comment>
<proteinExistence type="predicted"/>
<dbReference type="InterPro" id="IPR017927">
    <property type="entry name" value="FAD-bd_FR_type"/>
</dbReference>
<dbReference type="RefSeq" id="WP_188806071.1">
    <property type="nucleotide sequence ID" value="NZ_BAAAOU010000011.1"/>
</dbReference>
<feature type="domain" description="FAD-binding FR-type" evidence="1">
    <location>
        <begin position="12"/>
        <end position="146"/>
    </location>
</feature>
<dbReference type="PROSITE" id="PS51384">
    <property type="entry name" value="FAD_FR"/>
    <property type="match status" value="1"/>
</dbReference>